<feature type="transmembrane region" description="Helical" evidence="8">
    <location>
        <begin position="586"/>
        <end position="609"/>
    </location>
</feature>
<dbReference type="InterPro" id="IPR027417">
    <property type="entry name" value="P-loop_NTPase"/>
</dbReference>
<dbReference type="Proteomes" id="UP000481153">
    <property type="component" value="Unassembled WGS sequence"/>
</dbReference>
<evidence type="ECO:0000256" key="7">
    <source>
        <dbReference type="ARBA" id="ARBA00023136"/>
    </source>
</evidence>
<dbReference type="VEuPathDB" id="FungiDB:AeMF1_009823"/>
<dbReference type="InterPro" id="IPR043926">
    <property type="entry name" value="ABCG_dom"/>
</dbReference>
<dbReference type="PANTHER" id="PTHR48041:SF139">
    <property type="entry name" value="PROTEIN SCARLET"/>
    <property type="match status" value="1"/>
</dbReference>
<dbReference type="InterPro" id="IPR017871">
    <property type="entry name" value="ABC_transporter-like_CS"/>
</dbReference>
<dbReference type="GO" id="GO:0005524">
    <property type="term" value="F:ATP binding"/>
    <property type="evidence" value="ECO:0007669"/>
    <property type="project" value="UniProtKB-KW"/>
</dbReference>
<keyword evidence="7 8" id="KW-0472">Membrane</keyword>
<dbReference type="GO" id="GO:0016020">
    <property type="term" value="C:membrane"/>
    <property type="evidence" value="ECO:0007669"/>
    <property type="project" value="UniProtKB-SubCell"/>
</dbReference>
<dbReference type="EMBL" id="VJMJ01000159">
    <property type="protein sequence ID" value="KAF0729943.1"/>
    <property type="molecule type" value="Genomic_DNA"/>
</dbReference>
<keyword evidence="3 8" id="KW-0812">Transmembrane</keyword>
<comment type="subcellular location">
    <subcellularLocation>
        <location evidence="1">Membrane</location>
        <topology evidence="1">Multi-pass membrane protein</topology>
    </subcellularLocation>
</comment>
<keyword evidence="6 8" id="KW-1133">Transmembrane helix</keyword>
<dbReference type="Pfam" id="PF19055">
    <property type="entry name" value="ABC2_membrane_7"/>
    <property type="match status" value="1"/>
</dbReference>
<evidence type="ECO:0000256" key="8">
    <source>
        <dbReference type="SAM" id="Phobius"/>
    </source>
</evidence>
<dbReference type="Pfam" id="PF00005">
    <property type="entry name" value="ABC_tran"/>
    <property type="match status" value="1"/>
</dbReference>
<name>A0A6G0WR60_9STRA</name>
<dbReference type="PANTHER" id="PTHR48041">
    <property type="entry name" value="ABC TRANSPORTER G FAMILY MEMBER 28"/>
    <property type="match status" value="1"/>
</dbReference>
<dbReference type="SMART" id="SM00382">
    <property type="entry name" value="AAA"/>
    <property type="match status" value="1"/>
</dbReference>
<gene>
    <name evidence="10" type="ORF">Ae201684_012582</name>
</gene>
<dbReference type="InterPro" id="IPR003439">
    <property type="entry name" value="ABC_transporter-like_ATP-bd"/>
</dbReference>
<keyword evidence="4" id="KW-0547">Nucleotide-binding</keyword>
<dbReference type="InterPro" id="IPR050352">
    <property type="entry name" value="ABCG_transporters"/>
</dbReference>
<feature type="transmembrane region" description="Helical" evidence="8">
    <location>
        <begin position="474"/>
        <end position="494"/>
    </location>
</feature>
<evidence type="ECO:0000313" key="11">
    <source>
        <dbReference type="Proteomes" id="UP000481153"/>
    </source>
</evidence>
<dbReference type="PROSITE" id="PS00211">
    <property type="entry name" value="ABC_TRANSPORTER_1"/>
    <property type="match status" value="1"/>
</dbReference>
<dbReference type="GO" id="GO:0016887">
    <property type="term" value="F:ATP hydrolysis activity"/>
    <property type="evidence" value="ECO:0007669"/>
    <property type="project" value="InterPro"/>
</dbReference>
<evidence type="ECO:0000259" key="9">
    <source>
        <dbReference type="PROSITE" id="PS50893"/>
    </source>
</evidence>
<keyword evidence="5" id="KW-0067">ATP-binding</keyword>
<keyword evidence="2" id="KW-0813">Transport</keyword>
<dbReference type="Gene3D" id="3.40.50.300">
    <property type="entry name" value="P-loop containing nucleotide triphosphate hydrolases"/>
    <property type="match status" value="1"/>
</dbReference>
<dbReference type="AlphaFoldDB" id="A0A6G0WR60"/>
<evidence type="ECO:0000256" key="6">
    <source>
        <dbReference type="ARBA" id="ARBA00022989"/>
    </source>
</evidence>
<evidence type="ECO:0000256" key="5">
    <source>
        <dbReference type="ARBA" id="ARBA00022840"/>
    </source>
</evidence>
<evidence type="ECO:0000313" key="10">
    <source>
        <dbReference type="EMBL" id="KAF0729943.1"/>
    </source>
</evidence>
<dbReference type="PROSITE" id="PS50893">
    <property type="entry name" value="ABC_TRANSPORTER_2"/>
    <property type="match status" value="1"/>
</dbReference>
<feature type="transmembrane region" description="Helical" evidence="8">
    <location>
        <begin position="501"/>
        <end position="523"/>
    </location>
</feature>
<dbReference type="InterPro" id="IPR013525">
    <property type="entry name" value="ABC2_TM"/>
</dbReference>
<evidence type="ECO:0000256" key="1">
    <source>
        <dbReference type="ARBA" id="ARBA00004141"/>
    </source>
</evidence>
<dbReference type="SUPFAM" id="SSF52540">
    <property type="entry name" value="P-loop containing nucleoside triphosphate hydrolases"/>
    <property type="match status" value="1"/>
</dbReference>
<organism evidence="10 11">
    <name type="scientific">Aphanomyces euteiches</name>
    <dbReference type="NCBI Taxonomy" id="100861"/>
    <lineage>
        <taxon>Eukaryota</taxon>
        <taxon>Sar</taxon>
        <taxon>Stramenopiles</taxon>
        <taxon>Oomycota</taxon>
        <taxon>Saprolegniomycetes</taxon>
        <taxon>Saprolegniales</taxon>
        <taxon>Verrucalvaceae</taxon>
        <taxon>Aphanomyces</taxon>
    </lineage>
</organism>
<feature type="transmembrane region" description="Helical" evidence="8">
    <location>
        <begin position="449"/>
        <end position="468"/>
    </location>
</feature>
<reference evidence="10 11" key="1">
    <citation type="submission" date="2019-07" db="EMBL/GenBank/DDBJ databases">
        <title>Genomics analysis of Aphanomyces spp. identifies a new class of oomycete effector associated with host adaptation.</title>
        <authorList>
            <person name="Gaulin E."/>
        </authorList>
    </citation>
    <scope>NUCLEOTIDE SEQUENCE [LARGE SCALE GENOMIC DNA]</scope>
    <source>
        <strain evidence="10 11">ATCC 201684</strain>
    </source>
</reference>
<feature type="domain" description="ABC transporter" evidence="9">
    <location>
        <begin position="24"/>
        <end position="279"/>
    </location>
</feature>
<accession>A0A6G0WR60</accession>
<evidence type="ECO:0000256" key="3">
    <source>
        <dbReference type="ARBA" id="ARBA00022692"/>
    </source>
</evidence>
<dbReference type="InterPro" id="IPR003593">
    <property type="entry name" value="AAA+_ATPase"/>
</dbReference>
<sequence length="616" mass="68456">MATTEQFHAIDTPKSQFGLGDKALQLRNVPKLSIEWKIDELSVQINKGRGPTETKTILKNVNGAVSAGEFVVIMGPSGAGKSSMLDIIAGRNKNFTGHVTVNGQPWNKALNQRACYVMQDDIFYHTLTVQEHLQFQAELRMGKAYTTAERNERVQYVIDELGLRKCKDSQIGSATVRGISGGERKRLSFATELLTNPSLLFVDEPTSGLDSFMAESIVQQMQQLAQEGRTILTTIHQPSSDLFALFDSLYLLSNGRTIYHGKAVDSVAYFASIGYQCPNYMNPTDCFMKQIIQLDPEATKRVDGMVSLWSDNEATIFKPTLYFASMEELATYTDARLSTWNQFAVLCKRNVTRLVRDQMAFRARFFQSIFIAMVVGLIYLQLDMSQKAVQSFSGVLFFMTINQVIGPSNAEFLGVPLELPIMAREYNGGVYSSSIWFIAKNISELPIQIIFPLVFLLPFHLMVGFGASDAGLFFTFYGYMVLLNSPATGLGYMVGCMVRRVDLAPIIGVVIVLPLILFGGLFINTDDMPAYYIWLEYISPLKFAYRGLMRAFWSTITTIPCSADVATCVHSGFQVLQNNSLDTASVAVDIVALLGINVGFRLLGTIFLAKSVAQRD</sequence>
<evidence type="ECO:0000256" key="2">
    <source>
        <dbReference type="ARBA" id="ARBA00022448"/>
    </source>
</evidence>
<dbReference type="CDD" id="cd03213">
    <property type="entry name" value="ABCG_EPDR"/>
    <property type="match status" value="1"/>
</dbReference>
<dbReference type="Pfam" id="PF01061">
    <property type="entry name" value="ABC2_membrane"/>
    <property type="match status" value="1"/>
</dbReference>
<keyword evidence="11" id="KW-1185">Reference proteome</keyword>
<evidence type="ECO:0000256" key="4">
    <source>
        <dbReference type="ARBA" id="ARBA00022741"/>
    </source>
</evidence>
<feature type="transmembrane region" description="Helical" evidence="8">
    <location>
        <begin position="365"/>
        <end position="382"/>
    </location>
</feature>
<proteinExistence type="predicted"/>
<dbReference type="GO" id="GO:0140359">
    <property type="term" value="F:ABC-type transporter activity"/>
    <property type="evidence" value="ECO:0007669"/>
    <property type="project" value="InterPro"/>
</dbReference>
<protein>
    <recommendedName>
        <fullName evidence="9">ABC transporter domain-containing protein</fullName>
    </recommendedName>
</protein>
<comment type="caution">
    <text evidence="10">The sequence shown here is derived from an EMBL/GenBank/DDBJ whole genome shotgun (WGS) entry which is preliminary data.</text>
</comment>